<dbReference type="Pfam" id="PF05193">
    <property type="entry name" value="Peptidase_M16_C"/>
    <property type="match status" value="1"/>
</dbReference>
<dbReference type="InterPro" id="IPR007863">
    <property type="entry name" value="Peptidase_M16_C"/>
</dbReference>
<dbReference type="InterPro" id="IPR011249">
    <property type="entry name" value="Metalloenz_LuxS/M16"/>
</dbReference>
<evidence type="ECO:0000313" key="3">
    <source>
        <dbReference type="EMBL" id="CCK28875.1"/>
    </source>
</evidence>
<dbReference type="InterPro" id="IPR050361">
    <property type="entry name" value="MPP/UQCRC_Complex"/>
</dbReference>
<gene>
    <name evidence="3" type="ORF">BN159_4496</name>
</gene>
<dbReference type="SUPFAM" id="SSF63411">
    <property type="entry name" value="LuxS/MPP-like metallohydrolase"/>
    <property type="match status" value="2"/>
</dbReference>
<dbReference type="KEGG" id="sdv:BN159_4496"/>
<accession>K4R744</accession>
<dbReference type="EMBL" id="HE971709">
    <property type="protein sequence ID" value="CCK28875.1"/>
    <property type="molecule type" value="Genomic_DNA"/>
</dbReference>
<dbReference type="Proteomes" id="UP000008043">
    <property type="component" value="Chromosome"/>
</dbReference>
<dbReference type="HOGENOM" id="CLU_009902_6_1_11"/>
<feature type="region of interest" description="Disordered" evidence="1">
    <location>
        <begin position="1"/>
        <end position="33"/>
    </location>
</feature>
<evidence type="ECO:0000259" key="2">
    <source>
        <dbReference type="Pfam" id="PF05193"/>
    </source>
</evidence>
<keyword evidence="4" id="KW-1185">Reference proteome</keyword>
<dbReference type="OrthoDB" id="9811314at2"/>
<organism evidence="3 4">
    <name type="scientific">Streptomyces davaonensis (strain DSM 101723 / JCM 4913 / KCC S-0913 / 768)</name>
    <dbReference type="NCBI Taxonomy" id="1214101"/>
    <lineage>
        <taxon>Bacteria</taxon>
        <taxon>Bacillati</taxon>
        <taxon>Actinomycetota</taxon>
        <taxon>Actinomycetes</taxon>
        <taxon>Kitasatosporales</taxon>
        <taxon>Streptomycetaceae</taxon>
        <taxon>Streptomyces</taxon>
    </lineage>
</organism>
<feature type="domain" description="Peptidase M16 C-terminal" evidence="2">
    <location>
        <begin position="200"/>
        <end position="373"/>
    </location>
</feature>
<evidence type="ECO:0000256" key="1">
    <source>
        <dbReference type="SAM" id="MobiDB-lite"/>
    </source>
</evidence>
<dbReference type="eggNOG" id="COG0612">
    <property type="taxonomic scope" value="Bacteria"/>
</dbReference>
<dbReference type="RefSeq" id="WP_015659223.1">
    <property type="nucleotide sequence ID" value="NC_020504.1"/>
</dbReference>
<dbReference type="PANTHER" id="PTHR11851">
    <property type="entry name" value="METALLOPROTEASE"/>
    <property type="match status" value="1"/>
</dbReference>
<reference evidence="3 4" key="1">
    <citation type="journal article" date="2012" name="J. Bacteriol.">
        <title>Genome sequence of the bacterium Streptomyces davawensis JCM 4913 and heterologous production of the unique antibiotic roseoflavin.</title>
        <authorList>
            <person name="Jankowitsch F."/>
            <person name="Schwarz J."/>
            <person name="Ruckert C."/>
            <person name="Gust B."/>
            <person name="Szczepanowski R."/>
            <person name="Blom J."/>
            <person name="Pelzer S."/>
            <person name="Kalinowski J."/>
            <person name="Mack M."/>
        </authorList>
    </citation>
    <scope>NUCLEOTIDE SEQUENCE [LARGE SCALE GENOMIC DNA]</scope>
    <source>
        <strain evidence="4">DSM 101723 / JCM 4913 / KCC S-0913 / 768</strain>
    </source>
</reference>
<name>K4R744_STRDJ</name>
<dbReference type="STRING" id="1214101.BN159_4496"/>
<sequence length="460" mass="48227">MITQTGASFRSAEEIGRTVAGPRPLPPLDGRTAHTMPMPLDTVLPNGLRVIAVRRPSVPMVELRMALPLPASTYGEAATAEVVAATLLRGTPGGGRGRSLSDPAGQGISLDASRSAGRLNIVASAPGPALGTLLDTLAGALTSASYDEEDIVGARARMPRQIAVIRAQPQVIAQEALLAHCYGEVPALQEVPLAAEAERVTADRVRRTHRAWVRPRGAVLVLVGDLDPERAVVHVAAATAGWQDTGAPAPAPELPAPRGGVALVPRAGAVQSQIRLARHTVSRSDDRFPALSLAALAFGGYFSSRLVMNIRETKGLAYRTDCGFQDHLDRLALTVDADTATDVTVRAYGEILAELRRLADSPPSAAEIDAAREYTIGMAMLALTSQAGFAGSVLTAVTLGHEPDRVIRFPELLREVTTGEVAAAAGAFFSPGAFSGVIVGDAEQLEPGLRALHDRLKAHD</sequence>
<dbReference type="AlphaFoldDB" id="K4R744"/>
<proteinExistence type="predicted"/>
<dbReference type="GO" id="GO:0046872">
    <property type="term" value="F:metal ion binding"/>
    <property type="evidence" value="ECO:0007669"/>
    <property type="project" value="InterPro"/>
</dbReference>
<dbReference type="PATRIC" id="fig|1214101.3.peg.4552"/>
<dbReference type="PANTHER" id="PTHR11851:SF224">
    <property type="entry name" value="PROCESSING PROTEASE"/>
    <property type="match status" value="1"/>
</dbReference>
<evidence type="ECO:0000313" key="4">
    <source>
        <dbReference type="Proteomes" id="UP000008043"/>
    </source>
</evidence>
<dbReference type="Gene3D" id="3.30.830.10">
    <property type="entry name" value="Metalloenzyme, LuxS/M16 peptidase-like"/>
    <property type="match status" value="2"/>
</dbReference>
<protein>
    <submittedName>
        <fullName evidence="3">M16-like peptidase</fullName>
    </submittedName>
</protein>